<keyword evidence="2" id="KW-1185">Reference proteome</keyword>
<dbReference type="HOGENOM" id="CLU_1233478_0_0_9"/>
<dbReference type="EMBL" id="AJAT01000025">
    <property type="protein sequence ID" value="EOL40587.1"/>
    <property type="molecule type" value="Genomic_DNA"/>
</dbReference>
<evidence type="ECO:0000313" key="1">
    <source>
        <dbReference type="EMBL" id="EOL40587.1"/>
    </source>
</evidence>
<gene>
    <name evidence="1" type="ORF">UC3_03583</name>
</gene>
<dbReference type="Proteomes" id="UP000013785">
    <property type="component" value="Unassembled WGS sequence"/>
</dbReference>
<proteinExistence type="predicted"/>
<name>R3VYL7_9ENTE</name>
<accession>R3VYL7</accession>
<comment type="caution">
    <text evidence="1">The sequence shown here is derived from an EMBL/GenBank/DDBJ whole genome shotgun (WGS) entry which is preliminary data.</text>
</comment>
<organism evidence="1 2">
    <name type="scientific">Enterococcus phoeniculicola ATCC BAA-412</name>
    <dbReference type="NCBI Taxonomy" id="1158610"/>
    <lineage>
        <taxon>Bacteria</taxon>
        <taxon>Bacillati</taxon>
        <taxon>Bacillota</taxon>
        <taxon>Bacilli</taxon>
        <taxon>Lactobacillales</taxon>
        <taxon>Enterococcaceae</taxon>
        <taxon>Enterococcus</taxon>
    </lineage>
</organism>
<sequence>MKVKKIIFSLAIMSCLTIAAYTMYEIFSFDKLGQRTAEIYNLDNGMKDHLFNKDLLIDAKMPAYKDLEELEKTTEMIVIAKKISEEAPTILYGQENRIDIAYTLSHFKVSKVISGDQLKSGNEFTMLENQAYDERQDVTYHIGGYQMIKEGRDYLLLLRKSETDPWYIVAGVNPGKVDLNSDKTDYPEFVRNANTPIAKQIKSEYQDDEKIREEARNEYLKYIE</sequence>
<dbReference type="eggNOG" id="ENOG50335QR">
    <property type="taxonomic scope" value="Bacteria"/>
</dbReference>
<dbReference type="PATRIC" id="fig|1158610.3.peg.3584"/>
<protein>
    <submittedName>
        <fullName evidence="1">Uncharacterized protein</fullName>
    </submittedName>
</protein>
<dbReference type="OrthoDB" id="2620709at2"/>
<reference evidence="1 2" key="1">
    <citation type="submission" date="2013-02" db="EMBL/GenBank/DDBJ databases">
        <title>The Genome Sequence of Enterococcus phoeniculicola BAA-412.</title>
        <authorList>
            <consortium name="The Broad Institute Genome Sequencing Platform"/>
            <consortium name="The Broad Institute Genome Sequencing Center for Infectious Disease"/>
            <person name="Earl A.M."/>
            <person name="Gilmore M.S."/>
            <person name="Lebreton F."/>
            <person name="Walker B."/>
            <person name="Young S.K."/>
            <person name="Zeng Q."/>
            <person name="Gargeya S."/>
            <person name="Fitzgerald M."/>
            <person name="Haas B."/>
            <person name="Abouelleil A."/>
            <person name="Alvarado L."/>
            <person name="Arachchi H.M."/>
            <person name="Berlin A.M."/>
            <person name="Chapman S.B."/>
            <person name="Dewar J."/>
            <person name="Goldberg J."/>
            <person name="Griggs A."/>
            <person name="Gujja S."/>
            <person name="Hansen M."/>
            <person name="Howarth C."/>
            <person name="Imamovic A."/>
            <person name="Larimer J."/>
            <person name="McCowan C."/>
            <person name="Murphy C."/>
            <person name="Neiman D."/>
            <person name="Pearson M."/>
            <person name="Priest M."/>
            <person name="Roberts A."/>
            <person name="Saif S."/>
            <person name="Shea T."/>
            <person name="Sisk P."/>
            <person name="Sykes S."/>
            <person name="Wortman J."/>
            <person name="Nusbaum C."/>
            <person name="Birren B."/>
        </authorList>
    </citation>
    <scope>NUCLEOTIDE SEQUENCE [LARGE SCALE GENOMIC DNA]</scope>
    <source>
        <strain evidence="1 2">ATCC BAA-412</strain>
    </source>
</reference>
<dbReference type="AlphaFoldDB" id="R3VYL7"/>
<evidence type="ECO:0000313" key="2">
    <source>
        <dbReference type="Proteomes" id="UP000013785"/>
    </source>
</evidence>
<dbReference type="RefSeq" id="WP_010770211.1">
    <property type="nucleotide sequence ID" value="NZ_ASWE01000001.1"/>
</dbReference>